<reference evidence="2 3" key="1">
    <citation type="journal article" date="2018" name="Evol. Lett.">
        <title>Horizontal gene cluster transfer increased hallucinogenic mushroom diversity.</title>
        <authorList>
            <person name="Reynolds H.T."/>
            <person name="Vijayakumar V."/>
            <person name="Gluck-Thaler E."/>
            <person name="Korotkin H.B."/>
            <person name="Matheny P.B."/>
            <person name="Slot J.C."/>
        </authorList>
    </citation>
    <scope>NUCLEOTIDE SEQUENCE [LARGE SCALE GENOMIC DNA]</scope>
    <source>
        <strain evidence="2 3">SRW20</strain>
    </source>
</reference>
<dbReference type="InParanoid" id="A0A409VI58"/>
<gene>
    <name evidence="2" type="ORF">CVT26_010693</name>
</gene>
<dbReference type="OrthoDB" id="3196762at2759"/>
<proteinExistence type="predicted"/>
<keyword evidence="1" id="KW-1133">Transmembrane helix</keyword>
<dbReference type="AlphaFoldDB" id="A0A409VI58"/>
<comment type="caution">
    <text evidence="2">The sequence shown here is derived from an EMBL/GenBank/DDBJ whole genome shotgun (WGS) entry which is preliminary data.</text>
</comment>
<keyword evidence="1" id="KW-0472">Membrane</keyword>
<accession>A0A409VI58</accession>
<name>A0A409VI58_9AGAR</name>
<dbReference type="EMBL" id="NHYE01005642">
    <property type="protein sequence ID" value="PPQ65930.1"/>
    <property type="molecule type" value="Genomic_DNA"/>
</dbReference>
<keyword evidence="1" id="KW-0812">Transmembrane</keyword>
<evidence type="ECO:0000313" key="2">
    <source>
        <dbReference type="EMBL" id="PPQ65930.1"/>
    </source>
</evidence>
<feature type="transmembrane region" description="Helical" evidence="1">
    <location>
        <begin position="12"/>
        <end position="35"/>
    </location>
</feature>
<keyword evidence="3" id="KW-1185">Reference proteome</keyword>
<protein>
    <submittedName>
        <fullName evidence="2">Uncharacterized protein</fullName>
    </submittedName>
</protein>
<sequence>MLLLAYKKPEDAPALSIGYTVAAYLLSAAWLSAFITMSVVLSRRETEVVLFDLRVLVPQTMRGPQHIQIMLDAVECALLGDIAVRSTIERRLQCKESEKVVLNC</sequence>
<evidence type="ECO:0000313" key="3">
    <source>
        <dbReference type="Proteomes" id="UP000284706"/>
    </source>
</evidence>
<dbReference type="Proteomes" id="UP000284706">
    <property type="component" value="Unassembled WGS sequence"/>
</dbReference>
<evidence type="ECO:0000256" key="1">
    <source>
        <dbReference type="SAM" id="Phobius"/>
    </source>
</evidence>
<organism evidence="2 3">
    <name type="scientific">Gymnopilus dilepis</name>
    <dbReference type="NCBI Taxonomy" id="231916"/>
    <lineage>
        <taxon>Eukaryota</taxon>
        <taxon>Fungi</taxon>
        <taxon>Dikarya</taxon>
        <taxon>Basidiomycota</taxon>
        <taxon>Agaricomycotina</taxon>
        <taxon>Agaricomycetes</taxon>
        <taxon>Agaricomycetidae</taxon>
        <taxon>Agaricales</taxon>
        <taxon>Agaricineae</taxon>
        <taxon>Hymenogastraceae</taxon>
        <taxon>Gymnopilus</taxon>
    </lineage>
</organism>